<feature type="compositionally biased region" description="Polar residues" evidence="2">
    <location>
        <begin position="46"/>
        <end position="55"/>
    </location>
</feature>
<feature type="compositionally biased region" description="Basic and acidic residues" evidence="2">
    <location>
        <begin position="150"/>
        <end position="169"/>
    </location>
</feature>
<feature type="region of interest" description="Disordered" evidence="2">
    <location>
        <begin position="97"/>
        <end position="119"/>
    </location>
</feature>
<evidence type="ECO:0000313" key="4">
    <source>
        <dbReference type="Proteomes" id="UP000803884"/>
    </source>
</evidence>
<gene>
    <name evidence="3" type="ORF">WHR41_00036</name>
</gene>
<protein>
    <submittedName>
        <fullName evidence="3">Uncharacterized protein</fullName>
    </submittedName>
</protein>
<feature type="compositionally biased region" description="Polar residues" evidence="2">
    <location>
        <begin position="25"/>
        <end position="39"/>
    </location>
</feature>
<keyword evidence="1" id="KW-0175">Coiled coil</keyword>
<reference evidence="3 4" key="1">
    <citation type="journal article" date="2020" name="Microbiol. Resour. Announc.">
        <title>Draft Genome Sequence of a Cladosporium Species Isolated from the Mesophotic Ascidian Didemnum maculosum.</title>
        <authorList>
            <person name="Gioti A."/>
            <person name="Siaperas R."/>
            <person name="Nikolaivits E."/>
            <person name="Le Goff G."/>
            <person name="Ouazzani J."/>
            <person name="Kotoulas G."/>
            <person name="Topakas E."/>
        </authorList>
    </citation>
    <scope>NUCLEOTIDE SEQUENCE [LARGE SCALE GENOMIC DNA]</scope>
    <source>
        <strain evidence="3 4">TM138-S3</strain>
    </source>
</reference>
<feature type="coiled-coil region" evidence="1">
    <location>
        <begin position="55"/>
        <end position="82"/>
    </location>
</feature>
<dbReference type="RefSeq" id="XP_069234151.1">
    <property type="nucleotide sequence ID" value="XM_069368642.1"/>
</dbReference>
<accession>A0AB34L3T6</accession>
<comment type="caution">
    <text evidence="3">The sequence shown here is derived from an EMBL/GenBank/DDBJ whole genome shotgun (WGS) entry which is preliminary data.</text>
</comment>
<keyword evidence="4" id="KW-1185">Reference proteome</keyword>
<dbReference type="Proteomes" id="UP000803884">
    <property type="component" value="Unassembled WGS sequence"/>
</dbReference>
<organism evidence="3 4">
    <name type="scientific">Cladosporium halotolerans</name>
    <dbReference type="NCBI Taxonomy" id="1052096"/>
    <lineage>
        <taxon>Eukaryota</taxon>
        <taxon>Fungi</taxon>
        <taxon>Dikarya</taxon>
        <taxon>Ascomycota</taxon>
        <taxon>Pezizomycotina</taxon>
        <taxon>Dothideomycetes</taxon>
        <taxon>Dothideomycetidae</taxon>
        <taxon>Cladosporiales</taxon>
        <taxon>Cladosporiaceae</taxon>
        <taxon>Cladosporium</taxon>
    </lineage>
</organism>
<dbReference type="EMBL" id="JAAQHG020000001">
    <property type="protein sequence ID" value="KAL1591046.1"/>
    <property type="molecule type" value="Genomic_DNA"/>
</dbReference>
<feature type="compositionally biased region" description="Acidic residues" evidence="2">
    <location>
        <begin position="102"/>
        <end position="113"/>
    </location>
</feature>
<proteinExistence type="predicted"/>
<feature type="region of interest" description="Disordered" evidence="2">
    <location>
        <begin position="21"/>
        <end position="55"/>
    </location>
</feature>
<dbReference type="GeneID" id="96001480"/>
<dbReference type="AlphaFoldDB" id="A0AB34L3T6"/>
<feature type="region of interest" description="Disordered" evidence="2">
    <location>
        <begin position="139"/>
        <end position="209"/>
    </location>
</feature>
<sequence>MPDSHSSWSTTAADYFETKKEFRDSSGNMEKSFSHSTGTPGLLSGPQFTDSGSDLHTAQAALKEREAQLDQREAELAKREEAFVKQQDALDAAHEQLIGAGGDDDDEDDAAAEAEEKSSILVNELRRENEKLRTELAAAQKRSGRFLSQRAREDDAAGSDRFRLSERKSKPGGGLPMGFDPKLMEKWSAGHKMMTPRKPRPKSDRPDGK</sequence>
<evidence type="ECO:0000313" key="3">
    <source>
        <dbReference type="EMBL" id="KAL1591046.1"/>
    </source>
</evidence>
<evidence type="ECO:0000256" key="2">
    <source>
        <dbReference type="SAM" id="MobiDB-lite"/>
    </source>
</evidence>
<evidence type="ECO:0000256" key="1">
    <source>
        <dbReference type="SAM" id="Coils"/>
    </source>
</evidence>
<name>A0AB34L3T6_9PEZI</name>